<evidence type="ECO:0000256" key="1">
    <source>
        <dbReference type="ARBA" id="ARBA00004141"/>
    </source>
</evidence>
<proteinExistence type="inferred from homology"/>
<dbReference type="GO" id="GO:0005886">
    <property type="term" value="C:plasma membrane"/>
    <property type="evidence" value="ECO:0007669"/>
    <property type="project" value="UniProtKB-SubCell"/>
</dbReference>
<evidence type="ECO:0000256" key="5">
    <source>
        <dbReference type="ARBA" id="ARBA00023136"/>
    </source>
</evidence>
<dbReference type="PROSITE" id="PS50928">
    <property type="entry name" value="ABC_TM1"/>
    <property type="match status" value="1"/>
</dbReference>
<protein>
    <submittedName>
        <fullName evidence="8">Peptide/nickel transport system permease protein</fullName>
    </submittedName>
</protein>
<dbReference type="PANTHER" id="PTHR43839">
    <property type="entry name" value="OPPC IN A BINDING PROTEIN-DEPENDENT TRANSPORT SYSTEM"/>
    <property type="match status" value="1"/>
</dbReference>
<evidence type="ECO:0000313" key="8">
    <source>
        <dbReference type="EMBL" id="SMF65415.1"/>
    </source>
</evidence>
<feature type="transmembrane region" description="Helical" evidence="6">
    <location>
        <begin position="82"/>
        <end position="104"/>
    </location>
</feature>
<dbReference type="InterPro" id="IPR000515">
    <property type="entry name" value="MetI-like"/>
</dbReference>
<feature type="transmembrane region" description="Helical" evidence="6">
    <location>
        <begin position="146"/>
        <end position="165"/>
    </location>
</feature>
<comment type="subcellular location">
    <subcellularLocation>
        <location evidence="6">Cell membrane</location>
        <topology evidence="6">Multi-pass membrane protein</topology>
    </subcellularLocation>
    <subcellularLocation>
        <location evidence="1">Membrane</location>
        <topology evidence="1">Multi-pass membrane protein</topology>
    </subcellularLocation>
</comment>
<keyword evidence="2 6" id="KW-0813">Transport</keyword>
<dbReference type="SUPFAM" id="SSF161098">
    <property type="entry name" value="MetI-like"/>
    <property type="match status" value="1"/>
</dbReference>
<evidence type="ECO:0000256" key="6">
    <source>
        <dbReference type="RuleBase" id="RU363032"/>
    </source>
</evidence>
<keyword evidence="9" id="KW-1185">Reference proteome</keyword>
<feature type="transmembrane region" description="Helical" evidence="6">
    <location>
        <begin position="266"/>
        <end position="286"/>
    </location>
</feature>
<evidence type="ECO:0000313" key="9">
    <source>
        <dbReference type="Proteomes" id="UP000192940"/>
    </source>
</evidence>
<dbReference type="EMBL" id="LT840184">
    <property type="protein sequence ID" value="SMF65415.1"/>
    <property type="molecule type" value="Genomic_DNA"/>
</dbReference>
<evidence type="ECO:0000256" key="3">
    <source>
        <dbReference type="ARBA" id="ARBA00022692"/>
    </source>
</evidence>
<feature type="domain" description="ABC transmembrane type-1" evidence="7">
    <location>
        <begin position="78"/>
        <end position="287"/>
    </location>
</feature>
<dbReference type="AlphaFoldDB" id="A0A1X7G7H4"/>
<accession>A0A1X7G7H4</accession>
<name>A0A1X7G7H4_9BACL</name>
<dbReference type="STRING" id="1313296.SAMN05661091_0163"/>
<feature type="transmembrane region" description="Helical" evidence="6">
    <location>
        <begin position="116"/>
        <end position="140"/>
    </location>
</feature>
<evidence type="ECO:0000256" key="4">
    <source>
        <dbReference type="ARBA" id="ARBA00022989"/>
    </source>
</evidence>
<sequence>MKKEKNIPLWIGVSLLAILGFTMFVGPYLPFIDKELQGEPHRWVGKKLHLPAYSPSPDNILGSDKKGVDNLSKLVVSAKETIFMILTIAVIRYLIGVPLGLLARRKKGISHFIVTLLNKVCSFLPSVFFVVLLLALPVLLFSTSRLYWALFIIAVVEAGRVAVTVQAKANRISKELYVEAGTALGLSSKRMIRKYYIPEMVPELIVNFCTDLGKVTILLGQLAVLNIFLAQKWMEVDYYVWQFVNTQFNWATLISNHRTEIYMGKFAFVFYPAFAMMFAILTFNMLGEGFRRKFHLKG</sequence>
<evidence type="ECO:0000256" key="2">
    <source>
        <dbReference type="ARBA" id="ARBA00022448"/>
    </source>
</evidence>
<dbReference type="InterPro" id="IPR035906">
    <property type="entry name" value="MetI-like_sf"/>
</dbReference>
<dbReference type="Pfam" id="PF00528">
    <property type="entry name" value="BPD_transp_1"/>
    <property type="match status" value="1"/>
</dbReference>
<dbReference type="GO" id="GO:0055085">
    <property type="term" value="P:transmembrane transport"/>
    <property type="evidence" value="ECO:0007669"/>
    <property type="project" value="InterPro"/>
</dbReference>
<dbReference type="PANTHER" id="PTHR43839:SF3">
    <property type="entry name" value="OLIGOPEPTIDE ABC TRANSPORTER, PERMEASE PROTEIN"/>
    <property type="match status" value="1"/>
</dbReference>
<comment type="similarity">
    <text evidence="6">Belongs to the binding-protein-dependent transport system permease family.</text>
</comment>
<evidence type="ECO:0000259" key="7">
    <source>
        <dbReference type="PROSITE" id="PS50928"/>
    </source>
</evidence>
<dbReference type="Gene3D" id="1.10.3720.10">
    <property type="entry name" value="MetI-like"/>
    <property type="match status" value="1"/>
</dbReference>
<dbReference type="Proteomes" id="UP000192940">
    <property type="component" value="Chromosome I"/>
</dbReference>
<gene>
    <name evidence="8" type="ORF">SAMN05661091_0163</name>
</gene>
<dbReference type="CDD" id="cd06261">
    <property type="entry name" value="TM_PBP2"/>
    <property type="match status" value="1"/>
</dbReference>
<feature type="transmembrane region" description="Helical" evidence="6">
    <location>
        <begin position="7"/>
        <end position="29"/>
    </location>
</feature>
<keyword evidence="5 6" id="KW-0472">Membrane</keyword>
<keyword evidence="4 6" id="KW-1133">Transmembrane helix</keyword>
<organism evidence="8 9">
    <name type="scientific">Paenibacillus uliginis N3/975</name>
    <dbReference type="NCBI Taxonomy" id="1313296"/>
    <lineage>
        <taxon>Bacteria</taxon>
        <taxon>Bacillati</taxon>
        <taxon>Bacillota</taxon>
        <taxon>Bacilli</taxon>
        <taxon>Bacillales</taxon>
        <taxon>Paenibacillaceae</taxon>
        <taxon>Paenibacillus</taxon>
    </lineage>
</organism>
<dbReference type="RefSeq" id="WP_208917302.1">
    <property type="nucleotide sequence ID" value="NZ_LT840184.1"/>
</dbReference>
<reference evidence="8 9" key="1">
    <citation type="submission" date="2017-04" db="EMBL/GenBank/DDBJ databases">
        <authorList>
            <person name="Afonso C.L."/>
            <person name="Miller P.J."/>
            <person name="Scott M.A."/>
            <person name="Spackman E."/>
            <person name="Goraichik I."/>
            <person name="Dimitrov K.M."/>
            <person name="Suarez D.L."/>
            <person name="Swayne D.E."/>
        </authorList>
    </citation>
    <scope>NUCLEOTIDE SEQUENCE [LARGE SCALE GENOMIC DNA]</scope>
    <source>
        <strain evidence="8 9">N3/975</strain>
    </source>
</reference>
<keyword evidence="3 6" id="KW-0812">Transmembrane</keyword>